<dbReference type="InterPro" id="IPR048389">
    <property type="entry name" value="YciQ-like_C"/>
</dbReference>
<evidence type="ECO:0000256" key="1">
    <source>
        <dbReference type="SAM" id="MobiDB-lite"/>
    </source>
</evidence>
<reference evidence="5 6" key="1">
    <citation type="submission" date="2018-12" db="EMBL/GenBank/DDBJ databases">
        <authorList>
            <person name="Li F."/>
        </authorList>
    </citation>
    <scope>NUCLEOTIDE SEQUENCE [LARGE SCALE GENOMIC DNA]</scope>
    <source>
        <strain evidence="5 6">11W25H-1</strain>
    </source>
</reference>
<dbReference type="InterPro" id="IPR018702">
    <property type="entry name" value="DUF2207"/>
</dbReference>
<feature type="domain" description="DUF2207" evidence="3">
    <location>
        <begin position="74"/>
        <end position="248"/>
    </location>
</feature>
<feature type="domain" description="Predicted membrane protein YciQ-like C-terminal" evidence="4">
    <location>
        <begin position="312"/>
        <end position="556"/>
    </location>
</feature>
<proteinExistence type="predicted"/>
<gene>
    <name evidence="5" type="ORF">ELQ90_01985</name>
</gene>
<dbReference type="OrthoDB" id="4973253at2"/>
<dbReference type="EMBL" id="RZNB01000001">
    <property type="protein sequence ID" value="RWZ52738.1"/>
    <property type="molecule type" value="Genomic_DNA"/>
</dbReference>
<name>A0A444PXX6_9MICO</name>
<dbReference type="Proteomes" id="UP000288547">
    <property type="component" value="Unassembled WGS sequence"/>
</dbReference>
<evidence type="ECO:0000259" key="3">
    <source>
        <dbReference type="Pfam" id="PF09972"/>
    </source>
</evidence>
<evidence type="ECO:0000313" key="5">
    <source>
        <dbReference type="EMBL" id="RWZ52738.1"/>
    </source>
</evidence>
<comment type="caution">
    <text evidence="5">The sequence shown here is derived from an EMBL/GenBank/DDBJ whole genome shotgun (WGS) entry which is preliminary data.</text>
</comment>
<dbReference type="Pfam" id="PF20990">
    <property type="entry name" value="DUF2207_C"/>
    <property type="match status" value="1"/>
</dbReference>
<sequence length="629" mass="66111">MAARIPFDPSAATSGRRRPRRPRSLGGAAVAAILLATATALGVPAAAHADVDDFTFESFHADLMLIRDADEHSELEVTETIVALFPEDREQNRGIVRAIPDDYDGVPLDTDVLSVTDENGEPVPFELSEDGGFLEVATGTDAFVFGERTYVISYTQRDVVRAFDDTDADEFQRDINGTGWEQPFGEVSATLTMAPELAADLTGNAACYRGEEGSSDQCEVETSEEDGSAVVRVSESDLEEEQNVSLVVGFEPGSFVPGEIERNAFERFAFASTPVAQGASIVVIVLAALAAVGAVIGRRRVRDAPGRGTIVPEYEAPRGITVMQAAHLANRPLSAVPAALVDLAVAGNVRILAPEGEETADGVTLEYVRPSDDAERQDVLVALFGEDASPGEQKTVGADSEGLAARLAALSDVAKESLRSAGLTEQARQRMTSAAIYASIGVVVVAFVAMILPIIGRAASWPGVVGLLAAVAAVIVAISVWRYRDRITDAGAPVRDHLVGLRDYLALAEADRLRVLQSPDGAERIDTGDPLQIVHVYEKLLPYAVIWGVEKQWAEVLETRVQETGAPLGWYDGSSFSSVHFLTTFGALRASAAPASAAWSGSGGGSYTGGSMGGGFSGMGSGGGGGGGR</sequence>
<feature type="transmembrane region" description="Helical" evidence="2">
    <location>
        <begin position="434"/>
        <end position="455"/>
    </location>
</feature>
<protein>
    <submittedName>
        <fullName evidence="5">DUF2207 domain-containing protein</fullName>
    </submittedName>
</protein>
<evidence type="ECO:0000313" key="6">
    <source>
        <dbReference type="Proteomes" id="UP000288547"/>
    </source>
</evidence>
<dbReference type="AlphaFoldDB" id="A0A444PXX6"/>
<organism evidence="5 6">
    <name type="scientific">Labedella phragmitis</name>
    <dbReference type="NCBI Taxonomy" id="2498849"/>
    <lineage>
        <taxon>Bacteria</taxon>
        <taxon>Bacillati</taxon>
        <taxon>Actinomycetota</taxon>
        <taxon>Actinomycetes</taxon>
        <taxon>Micrococcales</taxon>
        <taxon>Microbacteriaceae</taxon>
        <taxon>Labedella</taxon>
    </lineage>
</organism>
<dbReference type="RefSeq" id="WP_128493581.1">
    <property type="nucleotide sequence ID" value="NZ_RZNB01000001.1"/>
</dbReference>
<feature type="transmembrane region" description="Helical" evidence="2">
    <location>
        <begin position="461"/>
        <end position="481"/>
    </location>
</feature>
<keyword evidence="2" id="KW-0812">Transmembrane</keyword>
<feature type="transmembrane region" description="Helical" evidence="2">
    <location>
        <begin position="275"/>
        <end position="297"/>
    </location>
</feature>
<keyword evidence="6" id="KW-1185">Reference proteome</keyword>
<feature type="region of interest" description="Disordered" evidence="1">
    <location>
        <begin position="1"/>
        <end position="23"/>
    </location>
</feature>
<evidence type="ECO:0000259" key="4">
    <source>
        <dbReference type="Pfam" id="PF20990"/>
    </source>
</evidence>
<evidence type="ECO:0000256" key="2">
    <source>
        <dbReference type="SAM" id="Phobius"/>
    </source>
</evidence>
<dbReference type="Pfam" id="PF09972">
    <property type="entry name" value="DUF2207"/>
    <property type="match status" value="1"/>
</dbReference>
<keyword evidence="2" id="KW-1133">Transmembrane helix</keyword>
<accession>A0A444PXX6</accession>
<keyword evidence="2" id="KW-0472">Membrane</keyword>